<feature type="region of interest" description="Disordered" evidence="1">
    <location>
        <begin position="49"/>
        <end position="68"/>
    </location>
</feature>
<accession>A0A7S3M588</accession>
<name>A0A7S3M588_9STRA</name>
<organism evidence="2">
    <name type="scientific">Spumella elongata</name>
    <dbReference type="NCBI Taxonomy" id="89044"/>
    <lineage>
        <taxon>Eukaryota</taxon>
        <taxon>Sar</taxon>
        <taxon>Stramenopiles</taxon>
        <taxon>Ochrophyta</taxon>
        <taxon>Chrysophyceae</taxon>
        <taxon>Chromulinales</taxon>
        <taxon>Chromulinaceae</taxon>
        <taxon>Spumella</taxon>
    </lineage>
</organism>
<dbReference type="AlphaFoldDB" id="A0A7S3M588"/>
<protein>
    <submittedName>
        <fullName evidence="2">Uncharacterized protein</fullName>
    </submittedName>
</protein>
<evidence type="ECO:0000313" key="2">
    <source>
        <dbReference type="EMBL" id="CAE0282004.1"/>
    </source>
</evidence>
<evidence type="ECO:0000256" key="1">
    <source>
        <dbReference type="SAM" id="MobiDB-lite"/>
    </source>
</evidence>
<sequence length="198" mass="20306">MTGRDLTQTSLKEVRGELEKRLGVSSGALDACREEIKDITTAEIARLQAEGEGAGEDSAEDAALASDSAPAEAAAVAAAVAAKAAAKASSSAAAKGKKRAAPAAAEVEQPPAGKAKGKGGTKEKQKNMMSRKTFLEKATGFQATLGDKPMKLPPKVFSTGSCGFWGASKITMDLGGQEVTMQCQVSCTVIGSKEWPES</sequence>
<feature type="compositionally biased region" description="Low complexity" evidence="1">
    <location>
        <begin position="101"/>
        <end position="114"/>
    </location>
</feature>
<reference evidence="2" key="1">
    <citation type="submission" date="2021-01" db="EMBL/GenBank/DDBJ databases">
        <authorList>
            <person name="Corre E."/>
            <person name="Pelletier E."/>
            <person name="Niang G."/>
            <person name="Scheremetjew M."/>
            <person name="Finn R."/>
            <person name="Kale V."/>
            <person name="Holt S."/>
            <person name="Cochrane G."/>
            <person name="Meng A."/>
            <person name="Brown T."/>
            <person name="Cohen L."/>
        </authorList>
    </citation>
    <scope>NUCLEOTIDE SEQUENCE</scope>
    <source>
        <strain evidence="2">CCAP 955/1</strain>
    </source>
</reference>
<dbReference type="EMBL" id="HBIC01021719">
    <property type="protein sequence ID" value="CAE0282004.1"/>
    <property type="molecule type" value="Transcribed_RNA"/>
</dbReference>
<feature type="region of interest" description="Disordered" evidence="1">
    <location>
        <begin position="92"/>
        <end position="127"/>
    </location>
</feature>
<proteinExistence type="predicted"/>
<gene>
    <name evidence="2" type="ORF">SELO1098_LOCUS10838</name>
</gene>